<feature type="compositionally biased region" description="Basic and acidic residues" evidence="1">
    <location>
        <begin position="196"/>
        <end position="216"/>
    </location>
</feature>
<dbReference type="Pfam" id="PF14610">
    <property type="entry name" value="Psg1"/>
    <property type="match status" value="1"/>
</dbReference>
<feature type="transmembrane region" description="Helical" evidence="2">
    <location>
        <begin position="124"/>
        <end position="145"/>
    </location>
</feature>
<evidence type="ECO:0000313" key="3">
    <source>
        <dbReference type="EMBL" id="CZR55178.1"/>
    </source>
</evidence>
<keyword evidence="2" id="KW-1133">Transmembrane helix</keyword>
<sequence length="243" mass="27355">MVCWKSLAIADMHRFWLDTVTWDSQYIGGTNDSVYVMADYINTKGGPIAFQSPVTSASTGFITWTIAKEWLQDKDSNNVALYINPIDPVSGEATRFSGPTVMVTNQPPVYYHQPPTPAPTGKDLYIALPAAFGFILLCVVGGCLINRKHRKIGIGNVMGCRKGYGVGKSRSQRLGLGKKKGEAIHLQEQELGPDSRYQDFPDEEGHRSRRRDRDSDLGSLVESPTEHRRNYFRDEMRQQEQQR</sequence>
<dbReference type="EMBL" id="FJOG01000006">
    <property type="protein sequence ID" value="CZR55178.1"/>
    <property type="molecule type" value="Genomic_DNA"/>
</dbReference>
<dbReference type="AlphaFoldDB" id="A0A1L7WQX6"/>
<feature type="compositionally biased region" description="Basic and acidic residues" evidence="1">
    <location>
        <begin position="224"/>
        <end position="243"/>
    </location>
</feature>
<protein>
    <submittedName>
        <fullName evidence="3">Uncharacterized protein</fullName>
    </submittedName>
</protein>
<name>A0A1L7WQX6_9HELO</name>
<gene>
    <name evidence="3" type="ORF">PAC_05064</name>
</gene>
<evidence type="ECO:0000256" key="2">
    <source>
        <dbReference type="SAM" id="Phobius"/>
    </source>
</evidence>
<dbReference type="Proteomes" id="UP000184330">
    <property type="component" value="Unassembled WGS sequence"/>
</dbReference>
<dbReference type="OrthoDB" id="4084551at2759"/>
<reference evidence="3 4" key="1">
    <citation type="submission" date="2016-03" db="EMBL/GenBank/DDBJ databases">
        <authorList>
            <person name="Ploux O."/>
        </authorList>
    </citation>
    <scope>NUCLEOTIDE SEQUENCE [LARGE SCALE GENOMIC DNA]</scope>
    <source>
        <strain evidence="3 4">UAMH 11012</strain>
    </source>
</reference>
<proteinExistence type="predicted"/>
<organism evidence="3 4">
    <name type="scientific">Phialocephala subalpina</name>
    <dbReference type="NCBI Taxonomy" id="576137"/>
    <lineage>
        <taxon>Eukaryota</taxon>
        <taxon>Fungi</taxon>
        <taxon>Dikarya</taxon>
        <taxon>Ascomycota</taxon>
        <taxon>Pezizomycotina</taxon>
        <taxon>Leotiomycetes</taxon>
        <taxon>Helotiales</taxon>
        <taxon>Mollisiaceae</taxon>
        <taxon>Phialocephala</taxon>
        <taxon>Phialocephala fortinii species complex</taxon>
    </lineage>
</organism>
<feature type="region of interest" description="Disordered" evidence="1">
    <location>
        <begin position="189"/>
        <end position="243"/>
    </location>
</feature>
<keyword evidence="4" id="KW-1185">Reference proteome</keyword>
<dbReference type="InterPro" id="IPR028000">
    <property type="entry name" value="Pma1"/>
</dbReference>
<keyword evidence="2" id="KW-0812">Transmembrane</keyword>
<evidence type="ECO:0000313" key="4">
    <source>
        <dbReference type="Proteomes" id="UP000184330"/>
    </source>
</evidence>
<keyword evidence="2" id="KW-0472">Membrane</keyword>
<accession>A0A1L7WQX6</accession>
<evidence type="ECO:0000256" key="1">
    <source>
        <dbReference type="SAM" id="MobiDB-lite"/>
    </source>
</evidence>